<feature type="binding site" evidence="14">
    <location>
        <position position="78"/>
    </location>
    <ligand>
        <name>Na(+)</name>
        <dbReference type="ChEBI" id="CHEBI:29101"/>
        <note>structural</note>
    </ligand>
</feature>
<dbReference type="STRING" id="1423763.FC46_GL000239"/>
<keyword evidence="7 14" id="KW-0915">Sodium</keyword>
<keyword evidence="5 14" id="KW-0479">Metal-binding</keyword>
<comment type="similarity">
    <text evidence="11 14">Belongs to the fluoride channel Fluc/FEX (TC 1.A.43) family.</text>
</comment>
<dbReference type="OrthoDB" id="9815830at2"/>
<dbReference type="RefSeq" id="WP_057798361.1">
    <property type="nucleotide sequence ID" value="NZ_AZFM01000011.1"/>
</dbReference>
<evidence type="ECO:0000313" key="15">
    <source>
        <dbReference type="EMBL" id="KRL90335.1"/>
    </source>
</evidence>
<evidence type="ECO:0000256" key="4">
    <source>
        <dbReference type="ARBA" id="ARBA00022692"/>
    </source>
</evidence>
<dbReference type="GO" id="GO:0062054">
    <property type="term" value="F:fluoride channel activity"/>
    <property type="evidence" value="ECO:0007669"/>
    <property type="project" value="UniProtKB-UniRule"/>
</dbReference>
<keyword evidence="6 14" id="KW-1133">Transmembrane helix</keyword>
<dbReference type="NCBIfam" id="NF010816">
    <property type="entry name" value="PRK14220.1"/>
    <property type="match status" value="1"/>
</dbReference>
<evidence type="ECO:0000256" key="7">
    <source>
        <dbReference type="ARBA" id="ARBA00023053"/>
    </source>
</evidence>
<dbReference type="Proteomes" id="UP000051036">
    <property type="component" value="Unassembled WGS sequence"/>
</dbReference>
<comment type="function">
    <text evidence="13 14">Fluoride-specific ion channel. Important for reducing fluoride concentration in the cell, thus reducing its toxicity.</text>
</comment>
<evidence type="ECO:0000256" key="6">
    <source>
        <dbReference type="ARBA" id="ARBA00022989"/>
    </source>
</evidence>
<evidence type="ECO:0000256" key="14">
    <source>
        <dbReference type="HAMAP-Rule" id="MF_00454"/>
    </source>
</evidence>
<accession>A0A0R1UAG2</accession>
<gene>
    <name evidence="14" type="primary">fluC</name>
    <name evidence="14" type="synonym">crcB</name>
    <name evidence="15" type="ORF">FC46_GL000239</name>
</gene>
<proteinExistence type="inferred from homology"/>
<dbReference type="PATRIC" id="fig|1423763.3.peg.244"/>
<evidence type="ECO:0000256" key="2">
    <source>
        <dbReference type="ARBA" id="ARBA00022448"/>
    </source>
</evidence>
<feature type="binding site" evidence="14">
    <location>
        <position position="75"/>
    </location>
    <ligand>
        <name>Na(+)</name>
        <dbReference type="ChEBI" id="CHEBI:29101"/>
        <note>structural</note>
    </ligand>
</feature>
<evidence type="ECO:0000256" key="5">
    <source>
        <dbReference type="ARBA" id="ARBA00022723"/>
    </source>
</evidence>
<protein>
    <recommendedName>
        <fullName evidence="14">Fluoride-specific ion channel FluC</fullName>
    </recommendedName>
</protein>
<evidence type="ECO:0000256" key="1">
    <source>
        <dbReference type="ARBA" id="ARBA00004651"/>
    </source>
</evidence>
<evidence type="ECO:0000256" key="13">
    <source>
        <dbReference type="ARBA" id="ARBA00049940"/>
    </source>
</evidence>
<dbReference type="InterPro" id="IPR003691">
    <property type="entry name" value="FluC"/>
</dbReference>
<evidence type="ECO:0000256" key="9">
    <source>
        <dbReference type="ARBA" id="ARBA00023136"/>
    </source>
</evidence>
<evidence type="ECO:0000256" key="11">
    <source>
        <dbReference type="ARBA" id="ARBA00035120"/>
    </source>
</evidence>
<dbReference type="GO" id="GO:0046872">
    <property type="term" value="F:metal ion binding"/>
    <property type="evidence" value="ECO:0007669"/>
    <property type="project" value="UniProtKB-KW"/>
</dbReference>
<feature type="transmembrane region" description="Helical" evidence="14">
    <location>
        <begin position="43"/>
        <end position="69"/>
    </location>
</feature>
<name>A0A0R1UAG2_9LACO</name>
<comment type="catalytic activity">
    <reaction evidence="12">
        <text>fluoride(in) = fluoride(out)</text>
        <dbReference type="Rhea" id="RHEA:76159"/>
        <dbReference type="ChEBI" id="CHEBI:17051"/>
    </reaction>
    <physiologicalReaction direction="left-to-right" evidence="12">
        <dbReference type="Rhea" id="RHEA:76160"/>
    </physiologicalReaction>
</comment>
<feature type="transmembrane region" description="Helical" evidence="14">
    <location>
        <begin position="99"/>
        <end position="120"/>
    </location>
</feature>
<dbReference type="GO" id="GO:0140114">
    <property type="term" value="P:cellular detoxification of fluoride"/>
    <property type="evidence" value="ECO:0007669"/>
    <property type="project" value="UniProtKB-UniRule"/>
</dbReference>
<comment type="activity regulation">
    <text evidence="14">Na(+) is not transported, but it plays an essential structural role and its presence is essential for fluoride channel function.</text>
</comment>
<dbReference type="HAMAP" id="MF_00454">
    <property type="entry name" value="FluC"/>
    <property type="match status" value="1"/>
</dbReference>
<keyword evidence="2 14" id="KW-0813">Transport</keyword>
<evidence type="ECO:0000256" key="12">
    <source>
        <dbReference type="ARBA" id="ARBA00035585"/>
    </source>
</evidence>
<dbReference type="PANTHER" id="PTHR28259">
    <property type="entry name" value="FLUORIDE EXPORT PROTEIN 1-RELATED"/>
    <property type="match status" value="1"/>
</dbReference>
<dbReference type="PANTHER" id="PTHR28259:SF16">
    <property type="entry name" value="FLUORIDE-SPECIFIC ION CHANNEL FLUC 2"/>
    <property type="match status" value="1"/>
</dbReference>
<comment type="subcellular location">
    <subcellularLocation>
        <location evidence="1 14">Cell membrane</location>
        <topology evidence="1 14">Multi-pass membrane protein</topology>
    </subcellularLocation>
</comment>
<keyword evidence="10 14" id="KW-0407">Ion channel</keyword>
<sequence>MNLLLAGIGAMIGASLRYGITNYGKKHWEKFKQKYNNLPFPTLFINLSGAFLLGLIFGIGSNVFFYALVGTGVMGGYTTFSTLNTELLALYRDKNYRALLWYMLTSYLGGLILVYVGFWIGSLY</sequence>
<evidence type="ECO:0000313" key="16">
    <source>
        <dbReference type="Proteomes" id="UP000051036"/>
    </source>
</evidence>
<comment type="caution">
    <text evidence="14">Lacks conserved residue(s) required for the propagation of feature annotation.</text>
</comment>
<reference evidence="15 16" key="1">
    <citation type="journal article" date="2015" name="Genome Announc.">
        <title>Expanding the biotechnology potential of lactobacilli through comparative genomics of 213 strains and associated genera.</title>
        <authorList>
            <person name="Sun Z."/>
            <person name="Harris H.M."/>
            <person name="McCann A."/>
            <person name="Guo C."/>
            <person name="Argimon S."/>
            <person name="Zhang W."/>
            <person name="Yang X."/>
            <person name="Jeffery I.B."/>
            <person name="Cooney J.C."/>
            <person name="Kagawa T.F."/>
            <person name="Liu W."/>
            <person name="Song Y."/>
            <person name="Salvetti E."/>
            <person name="Wrobel A."/>
            <person name="Rasinkangas P."/>
            <person name="Parkhill J."/>
            <person name="Rea M.C."/>
            <person name="O'Sullivan O."/>
            <person name="Ritari J."/>
            <person name="Douillard F.P."/>
            <person name="Paul Ross R."/>
            <person name="Yang R."/>
            <person name="Briner A.E."/>
            <person name="Felis G.E."/>
            <person name="de Vos W.M."/>
            <person name="Barrangou R."/>
            <person name="Klaenhammer T.R."/>
            <person name="Caufield P.W."/>
            <person name="Cui Y."/>
            <person name="Zhang H."/>
            <person name="O'Toole P.W."/>
        </authorList>
    </citation>
    <scope>NUCLEOTIDE SEQUENCE [LARGE SCALE GENOMIC DNA]</scope>
    <source>
        <strain evidence="15 16">DSM 16043</strain>
    </source>
</reference>
<evidence type="ECO:0000256" key="8">
    <source>
        <dbReference type="ARBA" id="ARBA00023065"/>
    </source>
</evidence>
<dbReference type="EMBL" id="AZFM01000011">
    <property type="protein sequence ID" value="KRL90335.1"/>
    <property type="molecule type" value="Genomic_DNA"/>
</dbReference>
<keyword evidence="9 14" id="KW-0472">Membrane</keyword>
<keyword evidence="16" id="KW-1185">Reference proteome</keyword>
<organism evidence="15 16">
    <name type="scientific">Lactobacillus kalixensis DSM 16043</name>
    <dbReference type="NCBI Taxonomy" id="1423763"/>
    <lineage>
        <taxon>Bacteria</taxon>
        <taxon>Bacillati</taxon>
        <taxon>Bacillota</taxon>
        <taxon>Bacilli</taxon>
        <taxon>Lactobacillales</taxon>
        <taxon>Lactobacillaceae</taxon>
        <taxon>Lactobacillus</taxon>
    </lineage>
</organism>
<keyword evidence="4 14" id="KW-0812">Transmembrane</keyword>
<keyword evidence="8 14" id="KW-0406">Ion transport</keyword>
<dbReference type="AlphaFoldDB" id="A0A0R1UAG2"/>
<comment type="caution">
    <text evidence="15">The sequence shown here is derived from an EMBL/GenBank/DDBJ whole genome shotgun (WGS) entry which is preliminary data.</text>
</comment>
<dbReference type="GO" id="GO:0005886">
    <property type="term" value="C:plasma membrane"/>
    <property type="evidence" value="ECO:0007669"/>
    <property type="project" value="UniProtKB-SubCell"/>
</dbReference>
<dbReference type="Pfam" id="PF02537">
    <property type="entry name" value="CRCB"/>
    <property type="match status" value="1"/>
</dbReference>
<keyword evidence="3 14" id="KW-1003">Cell membrane</keyword>
<evidence type="ECO:0000256" key="3">
    <source>
        <dbReference type="ARBA" id="ARBA00022475"/>
    </source>
</evidence>
<evidence type="ECO:0000256" key="10">
    <source>
        <dbReference type="ARBA" id="ARBA00023303"/>
    </source>
</evidence>